<organism evidence="3 4">
    <name type="scientific">Effrenium voratum</name>
    <dbReference type="NCBI Taxonomy" id="2562239"/>
    <lineage>
        <taxon>Eukaryota</taxon>
        <taxon>Sar</taxon>
        <taxon>Alveolata</taxon>
        <taxon>Dinophyceae</taxon>
        <taxon>Suessiales</taxon>
        <taxon>Symbiodiniaceae</taxon>
        <taxon>Effrenium</taxon>
    </lineage>
</organism>
<dbReference type="Proteomes" id="UP001178507">
    <property type="component" value="Unassembled WGS sequence"/>
</dbReference>
<gene>
    <name evidence="3" type="ORF">EVOR1521_LOCUS9670</name>
</gene>
<dbReference type="EMBL" id="CAUJNA010000888">
    <property type="protein sequence ID" value="CAJ1382262.1"/>
    <property type="molecule type" value="Genomic_DNA"/>
</dbReference>
<feature type="signal peptide" evidence="2">
    <location>
        <begin position="1"/>
        <end position="38"/>
    </location>
</feature>
<evidence type="ECO:0000313" key="4">
    <source>
        <dbReference type="Proteomes" id="UP001178507"/>
    </source>
</evidence>
<feature type="compositionally biased region" description="Basic and acidic residues" evidence="1">
    <location>
        <begin position="93"/>
        <end position="113"/>
    </location>
</feature>
<accession>A0AA36MSG7</accession>
<comment type="caution">
    <text evidence="3">The sequence shown here is derived from an EMBL/GenBank/DDBJ whole genome shotgun (WGS) entry which is preliminary data.</text>
</comment>
<evidence type="ECO:0000256" key="1">
    <source>
        <dbReference type="SAM" id="MobiDB-lite"/>
    </source>
</evidence>
<protein>
    <submittedName>
        <fullName evidence="3">Uncharacterized protein</fullName>
    </submittedName>
</protein>
<feature type="region of interest" description="Disordered" evidence="1">
    <location>
        <begin position="93"/>
        <end position="116"/>
    </location>
</feature>
<evidence type="ECO:0000256" key="2">
    <source>
        <dbReference type="SAM" id="SignalP"/>
    </source>
</evidence>
<reference evidence="3" key="1">
    <citation type="submission" date="2023-08" db="EMBL/GenBank/DDBJ databases">
        <authorList>
            <person name="Chen Y."/>
            <person name="Shah S."/>
            <person name="Dougan E. K."/>
            <person name="Thang M."/>
            <person name="Chan C."/>
        </authorList>
    </citation>
    <scope>NUCLEOTIDE SEQUENCE</scope>
</reference>
<name>A0AA36MSG7_9DINO</name>
<feature type="chain" id="PRO_5041437541" evidence="2">
    <location>
        <begin position="39"/>
        <end position="250"/>
    </location>
</feature>
<feature type="non-terminal residue" evidence="3">
    <location>
        <position position="250"/>
    </location>
</feature>
<keyword evidence="2" id="KW-0732">Signal</keyword>
<dbReference type="AlphaFoldDB" id="A0AA36MSG7"/>
<sequence length="250" mass="27674">MPRGVNLRPGGWHLRPLQAVLVLSTSALLFCNPGRTRSTRTSLTSLPRAAGVWPPSRSTGRTWRQVHEEAKALQDRLRSVIVESGQCVRELDKMFTDRKDPPDEAPGKPKDDPLGMGSLMRAPRVERIFPDVEANRPVLAGELATRAPIVGRFSSSPRCAMPVRVLPQQLLSGAGDDPAASQEENELWRTSVDLLIETLEPLWPEAEAKATTVLTAEYSAEKRRDESVGDVRKRVLRQMVRANTGLRSEA</sequence>
<proteinExistence type="predicted"/>
<keyword evidence="4" id="KW-1185">Reference proteome</keyword>
<evidence type="ECO:0000313" key="3">
    <source>
        <dbReference type="EMBL" id="CAJ1382262.1"/>
    </source>
</evidence>